<reference evidence="4" key="1">
    <citation type="submission" date="2023-03" db="EMBL/GenBank/DDBJ databases">
        <title>Massive genome expansion in bonnet fungi (Mycena s.s.) driven by repeated elements and novel gene families across ecological guilds.</title>
        <authorList>
            <consortium name="Lawrence Berkeley National Laboratory"/>
            <person name="Harder C.B."/>
            <person name="Miyauchi S."/>
            <person name="Viragh M."/>
            <person name="Kuo A."/>
            <person name="Thoen E."/>
            <person name="Andreopoulos B."/>
            <person name="Lu D."/>
            <person name="Skrede I."/>
            <person name="Drula E."/>
            <person name="Henrissat B."/>
            <person name="Morin E."/>
            <person name="Kohler A."/>
            <person name="Barry K."/>
            <person name="LaButti K."/>
            <person name="Morin E."/>
            <person name="Salamov A."/>
            <person name="Lipzen A."/>
            <person name="Mereny Z."/>
            <person name="Hegedus B."/>
            <person name="Baldrian P."/>
            <person name="Stursova M."/>
            <person name="Weitz H."/>
            <person name="Taylor A."/>
            <person name="Grigoriev I.V."/>
            <person name="Nagy L.G."/>
            <person name="Martin F."/>
            <person name="Kauserud H."/>
        </authorList>
    </citation>
    <scope>NUCLEOTIDE SEQUENCE</scope>
    <source>
        <strain evidence="4">CBHHK182m</strain>
    </source>
</reference>
<dbReference type="GO" id="GO:0005634">
    <property type="term" value="C:nucleus"/>
    <property type="evidence" value="ECO:0007669"/>
    <property type="project" value="UniProtKB-SubCell"/>
</dbReference>
<evidence type="ECO:0000313" key="5">
    <source>
        <dbReference type="Proteomes" id="UP001215598"/>
    </source>
</evidence>
<protein>
    <submittedName>
        <fullName evidence="4">Uncharacterized protein</fullName>
    </submittedName>
</protein>
<name>A0AAD7H3S3_9AGAR</name>
<feature type="region of interest" description="Disordered" evidence="3">
    <location>
        <begin position="441"/>
        <end position="480"/>
    </location>
</feature>
<dbReference type="PROSITE" id="PS00354">
    <property type="entry name" value="HMGI_Y"/>
    <property type="match status" value="1"/>
</dbReference>
<evidence type="ECO:0000256" key="1">
    <source>
        <dbReference type="ARBA" id="ARBA00004123"/>
    </source>
</evidence>
<feature type="compositionally biased region" description="Low complexity" evidence="3">
    <location>
        <begin position="327"/>
        <end position="351"/>
    </location>
</feature>
<comment type="subcellular location">
    <subcellularLocation>
        <location evidence="1">Nucleus</location>
    </subcellularLocation>
</comment>
<evidence type="ECO:0000256" key="2">
    <source>
        <dbReference type="ARBA" id="ARBA00023242"/>
    </source>
</evidence>
<evidence type="ECO:0000313" key="4">
    <source>
        <dbReference type="EMBL" id="KAJ7711178.1"/>
    </source>
</evidence>
<feature type="region of interest" description="Disordered" evidence="3">
    <location>
        <begin position="254"/>
        <end position="365"/>
    </location>
</feature>
<dbReference type="InterPro" id="IPR000637">
    <property type="entry name" value="HMGI/Y_DNA-bd_CS"/>
</dbReference>
<organism evidence="4 5">
    <name type="scientific">Mycena metata</name>
    <dbReference type="NCBI Taxonomy" id="1033252"/>
    <lineage>
        <taxon>Eukaryota</taxon>
        <taxon>Fungi</taxon>
        <taxon>Dikarya</taxon>
        <taxon>Basidiomycota</taxon>
        <taxon>Agaricomycotina</taxon>
        <taxon>Agaricomycetes</taxon>
        <taxon>Agaricomycetidae</taxon>
        <taxon>Agaricales</taxon>
        <taxon>Marasmiineae</taxon>
        <taxon>Mycenaceae</taxon>
        <taxon>Mycena</taxon>
    </lineage>
</organism>
<keyword evidence="5" id="KW-1185">Reference proteome</keyword>
<gene>
    <name evidence="4" type="ORF">B0H16DRAFT_1900722</name>
</gene>
<dbReference type="GO" id="GO:0006355">
    <property type="term" value="P:regulation of DNA-templated transcription"/>
    <property type="evidence" value="ECO:0007669"/>
    <property type="project" value="InterPro"/>
</dbReference>
<evidence type="ECO:0000256" key="3">
    <source>
        <dbReference type="SAM" id="MobiDB-lite"/>
    </source>
</evidence>
<dbReference type="Proteomes" id="UP001215598">
    <property type="component" value="Unassembled WGS sequence"/>
</dbReference>
<proteinExistence type="predicted"/>
<feature type="region of interest" description="Disordered" evidence="3">
    <location>
        <begin position="26"/>
        <end position="62"/>
    </location>
</feature>
<comment type="caution">
    <text evidence="4">The sequence shown here is derived from an EMBL/GenBank/DDBJ whole genome shotgun (WGS) entry which is preliminary data.</text>
</comment>
<keyword evidence="2" id="KW-0539">Nucleus</keyword>
<sequence>MAGNKRAAATSTNAVRVAKLAAAEALEDSQVAAKKPRGRPKKKKEEPEPTPPPAVPTEEPAALAEAAGVDDIEWTDELTWTLVSAMEDDDICEGLFPGAGGPVKSKLLKTKPKTYWHYKLAVICFGAKNGLYKEAFDAAITPAQIGLWNTKIKNRIATLVTKARANITAMGETGAGLGSADEINEGTALATKWDEIRLESPWFFEIRKLIASRPNLQPVGVGNNETAVDTSILLPTTDDDASSTFDTQSDIYHDISDTEEDPPHPPAPTSDDDEDPPQLPAPTSDDDELPPVPTLESAPVKRKRVQSGANSKGPDTKAAPARKKTKPQASTSTTAPGKPAPTTSATPTPAASKKKGAKGKEGFTATVLAEEETTQRMLKLKQEKYKGQKEVQLARINAEAEVRLAREKRKGESKKVDKEAKIALQRLKMEQEHQYRLAQLHAQAGPSEASSSRHDSAFGLFDQSTTGLNDGLGHLSYDGF</sequence>
<accession>A0AAD7H3S3</accession>
<dbReference type="EMBL" id="JARKIB010000402">
    <property type="protein sequence ID" value="KAJ7711178.1"/>
    <property type="molecule type" value="Genomic_DNA"/>
</dbReference>
<dbReference type="AlphaFoldDB" id="A0AAD7H3S3"/>